<dbReference type="Proteomes" id="UP000530320">
    <property type="component" value="Unassembled WGS sequence"/>
</dbReference>
<reference evidence="1 2" key="1">
    <citation type="submission" date="2020-04" db="EMBL/GenBank/DDBJ databases">
        <title>Description of novel Gluconacetobacter.</title>
        <authorList>
            <person name="Sombolestani A."/>
        </authorList>
    </citation>
    <scope>NUCLEOTIDE SEQUENCE [LARGE SCALE GENOMIC DNA]</scope>
    <source>
        <strain evidence="1 2">LMG 22058</strain>
    </source>
</reference>
<gene>
    <name evidence="1" type="ORF">HLH44_05385</name>
</gene>
<proteinExistence type="predicted"/>
<protein>
    <submittedName>
        <fullName evidence="1">Uncharacterized protein</fullName>
    </submittedName>
</protein>
<evidence type="ECO:0000313" key="1">
    <source>
        <dbReference type="EMBL" id="MBB2196903.1"/>
    </source>
</evidence>
<name>A0A7W4JY96_9PROT</name>
<organism evidence="1 2">
    <name type="scientific">Gluconacetobacter dulcium</name>
    <dbReference type="NCBI Taxonomy" id="2729096"/>
    <lineage>
        <taxon>Bacteria</taxon>
        <taxon>Pseudomonadati</taxon>
        <taxon>Pseudomonadota</taxon>
        <taxon>Alphaproteobacteria</taxon>
        <taxon>Acetobacterales</taxon>
        <taxon>Acetobacteraceae</taxon>
        <taxon>Gluconacetobacter</taxon>
    </lineage>
</organism>
<accession>A0A7W4JY96</accession>
<sequence>MNAPFVRDDSGAKPSLFGGRWELDNRRSSWSNGQFPTTGMKLEIELGFDGTTLTYRSVNDTDPAAPKGLIFEAPMDGTPCALTGSDRYDTVRVRLISTTEFEILHLKQDDVIVAAYWRVSESGNALMRWGVGKSPAGLSKAYEEYFTRRP</sequence>
<dbReference type="RefSeq" id="WP_183008378.1">
    <property type="nucleotide sequence ID" value="NZ_JABEQP010000002.1"/>
</dbReference>
<dbReference type="EMBL" id="JABEQP010000002">
    <property type="protein sequence ID" value="MBB2196903.1"/>
    <property type="molecule type" value="Genomic_DNA"/>
</dbReference>
<dbReference type="AlphaFoldDB" id="A0A7W4JY96"/>
<evidence type="ECO:0000313" key="2">
    <source>
        <dbReference type="Proteomes" id="UP000530320"/>
    </source>
</evidence>
<comment type="caution">
    <text evidence="1">The sequence shown here is derived from an EMBL/GenBank/DDBJ whole genome shotgun (WGS) entry which is preliminary data.</text>
</comment>